<reference evidence="3" key="1">
    <citation type="submission" date="2016-09" db="EMBL/GenBank/DDBJ databases">
        <authorList>
            <person name="Jeantristanb JTB J.-T."/>
            <person name="Ricardo R."/>
        </authorList>
    </citation>
    <scope>NUCLEOTIDE SEQUENCE [LARGE SCALE GENOMIC DNA]</scope>
</reference>
<keyword evidence="3" id="KW-1185">Reference proteome</keyword>
<gene>
    <name evidence="2" type="ORF">BQ2448_2645</name>
</gene>
<name>A0A238F8U7_9BASI</name>
<dbReference type="Proteomes" id="UP000198372">
    <property type="component" value="Unassembled WGS sequence"/>
</dbReference>
<feature type="chain" id="PRO_5012895756" evidence="1">
    <location>
        <begin position="19"/>
        <end position="446"/>
    </location>
</feature>
<evidence type="ECO:0000313" key="2">
    <source>
        <dbReference type="EMBL" id="SCV69625.1"/>
    </source>
</evidence>
<evidence type="ECO:0000313" key="3">
    <source>
        <dbReference type="Proteomes" id="UP000198372"/>
    </source>
</evidence>
<keyword evidence="1" id="KW-0732">Signal</keyword>
<dbReference type="EMBL" id="FMSP01000004">
    <property type="protein sequence ID" value="SCV69625.1"/>
    <property type="molecule type" value="Genomic_DNA"/>
</dbReference>
<dbReference type="STRING" id="269621.A0A238F8U7"/>
<evidence type="ECO:0000256" key="1">
    <source>
        <dbReference type="SAM" id="SignalP"/>
    </source>
</evidence>
<feature type="signal peptide" evidence="1">
    <location>
        <begin position="1"/>
        <end position="18"/>
    </location>
</feature>
<protein>
    <submittedName>
        <fullName evidence="2">BQ2448_2645 protein</fullName>
    </submittedName>
</protein>
<organism evidence="2 3">
    <name type="scientific">Microbotryum intermedium</name>
    <dbReference type="NCBI Taxonomy" id="269621"/>
    <lineage>
        <taxon>Eukaryota</taxon>
        <taxon>Fungi</taxon>
        <taxon>Dikarya</taxon>
        <taxon>Basidiomycota</taxon>
        <taxon>Pucciniomycotina</taxon>
        <taxon>Microbotryomycetes</taxon>
        <taxon>Microbotryales</taxon>
        <taxon>Microbotryaceae</taxon>
        <taxon>Microbotryum</taxon>
    </lineage>
</organism>
<dbReference type="AlphaFoldDB" id="A0A238F8U7"/>
<accession>A0A238F8U7</accession>
<proteinExistence type="predicted"/>
<sequence>MKSAFCLAFVALIVSTSAVPAGDSVKETRLGRRATPPVAQYKGFTAARKNSNVTCNAVAFKSFRTGNVRPLTFVLAESSKIVASARSGVVNIGATNPWVLQTVTSKVTKNGAALPFQMQVRTGKTFEVFGFFPNGTGKYLGNKFTVASGSDTCLPVPTCAAGQYYDPSLNQCKACKVKFANSATCTIAAPVTCTYGVVSLILSRAFARLRLLELTPFTWHYRQVAGTKCLPRVCTGDTYLSSNGAQCLTCAAGKYLNVPKTGCTACPGGMSSCKIFTVPFADGNVRCIGADSTSCLGPKGRIECPPGLPKNADGSCIAGRPAAFFPNSAVLSIANKIDTDSTVVLSECYDRFSSVDTIWATTSILGSVIGLANLCTAYQNPTTATILPSPVSNSLWRGTCKTLINKPAATLGIPSTCADTIYVENMIGAQANCYVQFGTSLVPCGF</sequence>